<dbReference type="KEGG" id="tbg:TbgDal_VI4640"/>
<dbReference type="EMBL" id="FN554969">
    <property type="protein sequence ID" value="CBH11986.1"/>
    <property type="molecule type" value="Genomic_DNA"/>
</dbReference>
<sequence length="214" mass="24922">MHERWEMMMKGWGFCCVPPPPPLSSFSSLKIFFKFTYLFRSTFFMLLPRRYLWFHHILVSSLFSSIFNFNFFKIKFTTIVSVTAVLVLLCLRKCFCLMVQRIRVLHCGVDSYGCGHCGAYFCDKSDVISRNFNGKFGKAYLVSRCFNFYFGPAEEKELMTGKHIVRDAFCSNCDSYFGWTYDFAYEDKERYKVSRFVVERQLLQAIAAGPAAGS</sequence>
<evidence type="ECO:0000313" key="6">
    <source>
        <dbReference type="EMBL" id="CBH11986.1"/>
    </source>
</evidence>
<keyword evidence="4" id="KW-0812">Transmembrane</keyword>
<dbReference type="InterPro" id="IPR004910">
    <property type="entry name" value="Yippee/Mis18/Cereblon"/>
</dbReference>
<evidence type="ECO:0000259" key="5">
    <source>
        <dbReference type="PROSITE" id="PS51792"/>
    </source>
</evidence>
<dbReference type="OrthoDB" id="6407410at2759"/>
<dbReference type="VEuPathDB" id="TriTrypDB:Tbg972.6.4640"/>
<dbReference type="AlphaFoldDB" id="C9ZRF6"/>
<name>C9ZRF6_TRYB9</name>
<keyword evidence="2" id="KW-0479">Metal-binding</keyword>
<evidence type="ECO:0000256" key="2">
    <source>
        <dbReference type="ARBA" id="ARBA00022723"/>
    </source>
</evidence>
<keyword evidence="4" id="KW-0472">Membrane</keyword>
<feature type="transmembrane region" description="Helical" evidence="4">
    <location>
        <begin position="51"/>
        <end position="70"/>
    </location>
</feature>
<evidence type="ECO:0000256" key="1">
    <source>
        <dbReference type="ARBA" id="ARBA00005613"/>
    </source>
</evidence>
<organism evidence="6 7">
    <name type="scientific">Trypanosoma brucei gambiense (strain MHOM/CI/86/DAL972)</name>
    <dbReference type="NCBI Taxonomy" id="679716"/>
    <lineage>
        <taxon>Eukaryota</taxon>
        <taxon>Discoba</taxon>
        <taxon>Euglenozoa</taxon>
        <taxon>Kinetoplastea</taxon>
        <taxon>Metakinetoplastina</taxon>
        <taxon>Trypanosomatida</taxon>
        <taxon>Trypanosomatidae</taxon>
        <taxon>Trypanosoma</taxon>
    </lineage>
</organism>
<dbReference type="RefSeq" id="XP_011774271.1">
    <property type="nucleotide sequence ID" value="XM_011775969.1"/>
</dbReference>
<dbReference type="InterPro" id="IPR034751">
    <property type="entry name" value="Yippee"/>
</dbReference>
<dbReference type="Pfam" id="PF03226">
    <property type="entry name" value="Yippee-Mis18"/>
    <property type="match status" value="1"/>
</dbReference>
<dbReference type="InterPro" id="IPR039058">
    <property type="entry name" value="Yippee_fam"/>
</dbReference>
<evidence type="ECO:0000313" key="7">
    <source>
        <dbReference type="Proteomes" id="UP000002316"/>
    </source>
</evidence>
<proteinExistence type="inferred from homology"/>
<feature type="transmembrane region" description="Helical" evidence="4">
    <location>
        <begin position="76"/>
        <end position="95"/>
    </location>
</feature>
<dbReference type="PROSITE" id="PS51792">
    <property type="entry name" value="YIPPEE"/>
    <property type="match status" value="1"/>
</dbReference>
<comment type="similarity">
    <text evidence="1">Belongs to the yippee family.</text>
</comment>
<evidence type="ECO:0000256" key="4">
    <source>
        <dbReference type="SAM" id="Phobius"/>
    </source>
</evidence>
<dbReference type="GeneID" id="23862132"/>
<dbReference type="Proteomes" id="UP000002316">
    <property type="component" value="Chromosome 6"/>
</dbReference>
<reference evidence="7" key="1">
    <citation type="journal article" date="2010" name="PLoS Negl. Trop. Dis.">
        <title>The genome sequence of Trypanosoma brucei gambiense, causative agent of chronic human african trypanosomiasis.</title>
        <authorList>
            <person name="Jackson A.P."/>
            <person name="Sanders M."/>
            <person name="Berry A."/>
            <person name="McQuillan J."/>
            <person name="Aslett M.A."/>
            <person name="Quail M.A."/>
            <person name="Chukualim B."/>
            <person name="Capewell P."/>
            <person name="MacLeod A."/>
            <person name="Melville S.E."/>
            <person name="Gibson W."/>
            <person name="Barry J.D."/>
            <person name="Berriman M."/>
            <person name="Hertz-Fowler C."/>
        </authorList>
    </citation>
    <scope>NUCLEOTIDE SEQUENCE [LARGE SCALE GENOMIC DNA]</scope>
    <source>
        <strain evidence="7">MHOM/CI/86/DAL972</strain>
    </source>
</reference>
<keyword evidence="3" id="KW-0862">Zinc</keyword>
<accession>C9ZRF6</accession>
<keyword evidence="4" id="KW-1133">Transmembrane helix</keyword>
<dbReference type="GO" id="GO:0046872">
    <property type="term" value="F:metal ion binding"/>
    <property type="evidence" value="ECO:0007669"/>
    <property type="project" value="UniProtKB-KW"/>
</dbReference>
<protein>
    <submittedName>
        <fullName evidence="6">Zinc-binding protein (Yippee), putative</fullName>
    </submittedName>
</protein>
<dbReference type="PANTHER" id="PTHR13848">
    <property type="entry name" value="PROTEIN YIPPEE-LIKE CG15309-RELATED"/>
    <property type="match status" value="1"/>
</dbReference>
<feature type="domain" description="Yippee" evidence="5">
    <location>
        <begin position="110"/>
        <end position="207"/>
    </location>
</feature>
<gene>
    <name evidence="6" type="ORF">TbgDal_VI4640</name>
</gene>
<evidence type="ECO:0000256" key="3">
    <source>
        <dbReference type="ARBA" id="ARBA00022833"/>
    </source>
</evidence>